<evidence type="ECO:0000259" key="2">
    <source>
        <dbReference type="Pfam" id="PF10545"/>
    </source>
</evidence>
<dbReference type="PANTHER" id="PTHR21505">
    <property type="entry name" value="MADF DOMAIN-CONTAINING PROTEIN-RELATED"/>
    <property type="match status" value="1"/>
</dbReference>
<reference evidence="3 4" key="1">
    <citation type="submission" date="2023-02" db="EMBL/GenBank/DDBJ databases">
        <title>LHISI_Scaffold_Assembly.</title>
        <authorList>
            <person name="Stuart O.P."/>
            <person name="Cleave R."/>
            <person name="Magrath M.J.L."/>
            <person name="Mikheyev A.S."/>
        </authorList>
    </citation>
    <scope>NUCLEOTIDE SEQUENCE [LARGE SCALE GENOMIC DNA]</scope>
    <source>
        <strain evidence="3">Daus_M_001</strain>
        <tissue evidence="3">Leg muscle</tissue>
    </source>
</reference>
<dbReference type="EMBL" id="JARBHB010000006">
    <property type="protein sequence ID" value="KAJ8882090.1"/>
    <property type="molecule type" value="Genomic_DNA"/>
</dbReference>
<feature type="region of interest" description="Disordered" evidence="1">
    <location>
        <begin position="176"/>
        <end position="243"/>
    </location>
</feature>
<gene>
    <name evidence="3" type="ORF">PR048_018578</name>
</gene>
<proteinExistence type="predicted"/>
<accession>A0ABQ9HCM0</accession>
<sequence>MRCARSDSPVCEREGDVWMRSSPRAGNCIVRWRRLREYLYSCIALPTMTSVNERSQKLNSVEFMTDFVHLYQSLPKLWRVESLQYSNKYKKEDTNEKMVMLAKTVYKESNVESVKSKINTIRGCFRKEMKKIMSSKRYVYFHINFITGASTEDIYVSKLWHYDLLSFTLYQEVPRKSSSNIPDGNEQSAALEPVGDDSESVQLPVEEERITTQDCPNIPPPQSRTRKRKKINSKSGTSKDTAKELLLEKANKALDRDEFDSYFENIAAKM</sequence>
<dbReference type="Proteomes" id="UP001159363">
    <property type="component" value="Chromosome 5"/>
</dbReference>
<dbReference type="Pfam" id="PF10545">
    <property type="entry name" value="MADF_DNA_bdg"/>
    <property type="match status" value="1"/>
</dbReference>
<dbReference type="PANTHER" id="PTHR21505:SF8">
    <property type="entry name" value="DPT-YFP REPRESSOR BY OVEREXPRESSION, ISOFORM D-RELATED"/>
    <property type="match status" value="1"/>
</dbReference>
<protein>
    <recommendedName>
        <fullName evidence="2">MADF domain-containing protein</fullName>
    </recommendedName>
</protein>
<evidence type="ECO:0000313" key="4">
    <source>
        <dbReference type="Proteomes" id="UP001159363"/>
    </source>
</evidence>
<evidence type="ECO:0000313" key="3">
    <source>
        <dbReference type="EMBL" id="KAJ8882090.1"/>
    </source>
</evidence>
<name>A0ABQ9HCM0_9NEOP</name>
<keyword evidence="4" id="KW-1185">Reference proteome</keyword>
<feature type="domain" description="MADF" evidence="2">
    <location>
        <begin position="67"/>
        <end position="167"/>
    </location>
</feature>
<feature type="compositionally biased region" description="Polar residues" evidence="1">
    <location>
        <begin position="176"/>
        <end position="188"/>
    </location>
</feature>
<evidence type="ECO:0000256" key="1">
    <source>
        <dbReference type="SAM" id="MobiDB-lite"/>
    </source>
</evidence>
<dbReference type="InterPro" id="IPR006578">
    <property type="entry name" value="MADF-dom"/>
</dbReference>
<organism evidence="3 4">
    <name type="scientific">Dryococelus australis</name>
    <dbReference type="NCBI Taxonomy" id="614101"/>
    <lineage>
        <taxon>Eukaryota</taxon>
        <taxon>Metazoa</taxon>
        <taxon>Ecdysozoa</taxon>
        <taxon>Arthropoda</taxon>
        <taxon>Hexapoda</taxon>
        <taxon>Insecta</taxon>
        <taxon>Pterygota</taxon>
        <taxon>Neoptera</taxon>
        <taxon>Polyneoptera</taxon>
        <taxon>Phasmatodea</taxon>
        <taxon>Verophasmatodea</taxon>
        <taxon>Anareolatae</taxon>
        <taxon>Phasmatidae</taxon>
        <taxon>Eurycanthinae</taxon>
        <taxon>Dryococelus</taxon>
    </lineage>
</organism>
<comment type="caution">
    <text evidence="3">The sequence shown here is derived from an EMBL/GenBank/DDBJ whole genome shotgun (WGS) entry which is preliminary data.</text>
</comment>